<gene>
    <name evidence="1" type="ORF">Vbra_3139</name>
</gene>
<dbReference type="AlphaFoldDB" id="A0A0G4G7I5"/>
<dbReference type="Proteomes" id="UP000041254">
    <property type="component" value="Unassembled WGS sequence"/>
</dbReference>
<sequence length="584" mass="64474">MQCSKSDLRFSLDEISKKLAEAPDDARQLIKRVDGLVDAAHSADPAAKLRSLKQQASGDHPIHEPLLAIIKTSTSVRPAREDPISSTIQQSATVTFWVLLQHGYPFQWQPKEATELFAALEQLLPPPYYARQSLLDHAIFRLVTAATTQENSMKSMADALVTGTLRAGATTDLREVILRKHEAFIRRAEALLKIPPYDGGAFMFLTMLFSPRAPASAHASQWMRLLGKAMDICLDEAHVAERGEFWTDVLAEVMTDGAIQNIPKKAQTGRQQEVLQAVEDHLIPHMPRLVEALTTSRDAKAKRRAACLIGATLCAATATLRSNPHQTNKDRRAVSNGEVRRVRTIDLLIEETDVATAVPPSRLQYEDGTPFPPVEVAMASQAAINFNVILLLAVPSYLTLPVGLPDECLRAVVAAGFVPAVMGLVRNEQMMRVQKFWGGALMDCISITSNIARRDDKVACDKSIVSTVCDLLLKHAKSDICISSQDTFGCIGDIIRAFVGFGDLQVERKKLATNVFRLYVLRLPSVQQLIAEPQDPQLNLPEGVALILRWLDKNPTNFRLMSAVTDVVNAHLFKDDNRDDKNAD</sequence>
<dbReference type="EMBL" id="CDMY01000581">
    <property type="protein sequence ID" value="CEM24364.1"/>
    <property type="molecule type" value="Genomic_DNA"/>
</dbReference>
<dbReference type="VEuPathDB" id="CryptoDB:Vbra_3139"/>
<dbReference type="PhylomeDB" id="A0A0G4G7I5"/>
<name>A0A0G4G7I5_VITBC</name>
<protein>
    <submittedName>
        <fullName evidence="1">Uncharacterized protein</fullName>
    </submittedName>
</protein>
<organism evidence="1 2">
    <name type="scientific">Vitrella brassicaformis (strain CCMP3155)</name>
    <dbReference type="NCBI Taxonomy" id="1169540"/>
    <lineage>
        <taxon>Eukaryota</taxon>
        <taxon>Sar</taxon>
        <taxon>Alveolata</taxon>
        <taxon>Colpodellida</taxon>
        <taxon>Vitrellaceae</taxon>
        <taxon>Vitrella</taxon>
    </lineage>
</organism>
<reference evidence="1 2" key="1">
    <citation type="submission" date="2014-11" db="EMBL/GenBank/DDBJ databases">
        <authorList>
            <person name="Zhu J."/>
            <person name="Qi W."/>
            <person name="Song R."/>
        </authorList>
    </citation>
    <scope>NUCLEOTIDE SEQUENCE [LARGE SCALE GENOMIC DNA]</scope>
</reference>
<proteinExistence type="predicted"/>
<evidence type="ECO:0000313" key="2">
    <source>
        <dbReference type="Proteomes" id="UP000041254"/>
    </source>
</evidence>
<dbReference type="InParanoid" id="A0A0G4G7I5"/>
<accession>A0A0G4G7I5</accession>
<evidence type="ECO:0000313" key="1">
    <source>
        <dbReference type="EMBL" id="CEM24364.1"/>
    </source>
</evidence>
<keyword evidence="2" id="KW-1185">Reference proteome</keyword>